<dbReference type="Proteomes" id="UP000325289">
    <property type="component" value="Unassembled WGS sequence"/>
</dbReference>
<feature type="transmembrane region" description="Helical" evidence="2">
    <location>
        <begin position="37"/>
        <end position="58"/>
    </location>
</feature>
<sequence length="59" mass="6317">MVIHDKSGGCAMAHDPERPTDTQHADAQDTPPILTGWWVVPATLAGGAVWVVILSCVFF</sequence>
<protein>
    <submittedName>
        <fullName evidence="3">Uncharacterized protein</fullName>
    </submittedName>
</protein>
<name>A0A1I2CG77_9RHOB</name>
<keyword evidence="4" id="KW-1185">Reference proteome</keyword>
<feature type="region of interest" description="Disordered" evidence="1">
    <location>
        <begin position="1"/>
        <end position="27"/>
    </location>
</feature>
<dbReference type="RefSeq" id="WP_149757712.1">
    <property type="nucleotide sequence ID" value="NZ_FOMS01000013.1"/>
</dbReference>
<gene>
    <name evidence="3" type="ORF">SAMN04515678_113101</name>
</gene>
<evidence type="ECO:0000256" key="2">
    <source>
        <dbReference type="SAM" id="Phobius"/>
    </source>
</evidence>
<proteinExistence type="predicted"/>
<dbReference type="AlphaFoldDB" id="A0A1I2CG77"/>
<keyword evidence="2" id="KW-0812">Transmembrane</keyword>
<keyword evidence="2" id="KW-1133">Transmembrane helix</keyword>
<keyword evidence="2" id="KW-0472">Membrane</keyword>
<dbReference type="EMBL" id="FOMS01000013">
    <property type="protein sequence ID" value="SFE67254.1"/>
    <property type="molecule type" value="Genomic_DNA"/>
</dbReference>
<accession>A0A1I2CG77</accession>
<feature type="compositionally biased region" description="Basic and acidic residues" evidence="1">
    <location>
        <begin position="14"/>
        <end position="27"/>
    </location>
</feature>
<evidence type="ECO:0000313" key="4">
    <source>
        <dbReference type="Proteomes" id="UP000325289"/>
    </source>
</evidence>
<reference evidence="3 4" key="1">
    <citation type="submission" date="2016-10" db="EMBL/GenBank/DDBJ databases">
        <authorList>
            <person name="Varghese N."/>
            <person name="Submissions S."/>
        </authorList>
    </citation>
    <scope>NUCLEOTIDE SEQUENCE [LARGE SCALE GENOMIC DNA]</scope>
    <source>
        <strain evidence="4">YIM D21,KCTC 23444,ACCC 10710</strain>
    </source>
</reference>
<evidence type="ECO:0000256" key="1">
    <source>
        <dbReference type="SAM" id="MobiDB-lite"/>
    </source>
</evidence>
<evidence type="ECO:0000313" key="3">
    <source>
        <dbReference type="EMBL" id="SFE67254.1"/>
    </source>
</evidence>
<organism evidence="3 4">
    <name type="scientific">Roseivivax sediminis</name>
    <dbReference type="NCBI Taxonomy" id="936889"/>
    <lineage>
        <taxon>Bacteria</taxon>
        <taxon>Pseudomonadati</taxon>
        <taxon>Pseudomonadota</taxon>
        <taxon>Alphaproteobacteria</taxon>
        <taxon>Rhodobacterales</taxon>
        <taxon>Roseobacteraceae</taxon>
        <taxon>Roseivivax</taxon>
    </lineage>
</organism>